<feature type="compositionally biased region" description="Basic and acidic residues" evidence="1">
    <location>
        <begin position="175"/>
        <end position="191"/>
    </location>
</feature>
<proteinExistence type="predicted"/>
<accession>A0AB34JU87</accession>
<feature type="compositionally biased region" description="Basic and acidic residues" evidence="1">
    <location>
        <begin position="156"/>
        <end position="168"/>
    </location>
</feature>
<feature type="region of interest" description="Disordered" evidence="1">
    <location>
        <begin position="39"/>
        <end position="205"/>
    </location>
</feature>
<dbReference type="PANTHER" id="PTHR37028">
    <property type="entry name" value="UNNAMED PRODUCT-RELATED"/>
    <property type="match status" value="1"/>
</dbReference>
<feature type="compositionally biased region" description="Basic and acidic residues" evidence="1">
    <location>
        <begin position="117"/>
        <end position="130"/>
    </location>
</feature>
<evidence type="ECO:0000313" key="3">
    <source>
        <dbReference type="Proteomes" id="UP001515480"/>
    </source>
</evidence>
<sequence>MEDWAAFVSTASHGDEADLERDAEALIERLEAFGSKVSSMELSPAREEKSAAKPISSYVPKVTPPDRRCSPSPHSVASDARRCSIETSSCGGSSVASEERRVDGQLVSKRLYAHAKARQERAALDKENADRLAASSAAPHINPRSKSMQRSGSIGERLHQEAHSKVLRQEAVAAETKRREAESAKESDNDGHPAINEVSASMMRDRTGDVVDRLYAQAKTRGREQEQRQAAAAQEILAHSRPEISTGSQRIAAKLPDRHLPVQERLYAEASARQSQLSAASQASSGESFQPHISAHSRRLAEKANQGVSLEERLSRPHSKKELGPSSELMECVHAPVVNSKSEQLVHQRLIRQGIDARTPVEDRLYAEANKRPAVVEEPEHIPTINPNSERILNRRGLVAPLEQRLQQGIRNARAGVSDEAEQCKYQPALSKGSQKLLANKERLPVQQRLLEWGAKHTRTEGNPDLEDARFRFGPPKGSESPSMIPSPRERPLSDGSATPRTAAAPKQRTQTATKPTVAGEPKTPARSEPDRLPHGGVSTPHGGVNTPRGTSMGSGYGSRVIGSSKAVRSKSDKPVPGKSTPDISSRSREMPVKVARTSMKHLAGRLIHGVSPLITAIGQHIELQVGRVGCRRREVLS</sequence>
<dbReference type="PANTHER" id="PTHR37028:SF4">
    <property type="entry name" value="ALMS MOTIF DOMAIN-CONTAINING PROTEIN"/>
    <property type="match status" value="1"/>
</dbReference>
<feature type="compositionally biased region" description="Low complexity" evidence="1">
    <location>
        <begin position="271"/>
        <end position="285"/>
    </location>
</feature>
<feature type="region of interest" description="Disordered" evidence="1">
    <location>
        <begin position="455"/>
        <end position="591"/>
    </location>
</feature>
<protein>
    <submittedName>
        <fullName evidence="2">Uncharacterized protein</fullName>
    </submittedName>
</protein>
<feature type="compositionally biased region" description="Basic and acidic residues" evidence="1">
    <location>
        <begin position="310"/>
        <end position="323"/>
    </location>
</feature>
<organism evidence="2 3">
    <name type="scientific">Prymnesium parvum</name>
    <name type="common">Toxic golden alga</name>
    <dbReference type="NCBI Taxonomy" id="97485"/>
    <lineage>
        <taxon>Eukaryota</taxon>
        <taxon>Haptista</taxon>
        <taxon>Haptophyta</taxon>
        <taxon>Prymnesiophyceae</taxon>
        <taxon>Prymnesiales</taxon>
        <taxon>Prymnesiaceae</taxon>
        <taxon>Prymnesium</taxon>
    </lineage>
</organism>
<evidence type="ECO:0000256" key="1">
    <source>
        <dbReference type="SAM" id="MobiDB-lite"/>
    </source>
</evidence>
<evidence type="ECO:0000313" key="2">
    <source>
        <dbReference type="EMBL" id="KAL1524139.1"/>
    </source>
</evidence>
<feature type="compositionally biased region" description="Basic and acidic residues" evidence="1">
    <location>
        <begin position="524"/>
        <end position="534"/>
    </location>
</feature>
<feature type="region of interest" description="Disordered" evidence="1">
    <location>
        <begin position="218"/>
        <end position="257"/>
    </location>
</feature>
<reference evidence="2 3" key="1">
    <citation type="journal article" date="2024" name="Science">
        <title>Giant polyketide synthase enzymes in the biosynthesis of giant marine polyether toxins.</title>
        <authorList>
            <person name="Fallon T.R."/>
            <person name="Shende V.V."/>
            <person name="Wierzbicki I.H."/>
            <person name="Pendleton A.L."/>
            <person name="Watervoot N.F."/>
            <person name="Auber R.P."/>
            <person name="Gonzalez D.J."/>
            <person name="Wisecaver J.H."/>
            <person name="Moore B.S."/>
        </authorList>
    </citation>
    <scope>NUCLEOTIDE SEQUENCE [LARGE SCALE GENOMIC DNA]</scope>
    <source>
        <strain evidence="2 3">12B1</strain>
    </source>
</reference>
<name>A0AB34JU87_PRYPA</name>
<keyword evidence="3" id="KW-1185">Reference proteome</keyword>
<feature type="compositionally biased region" description="Polar residues" evidence="1">
    <location>
        <begin position="85"/>
        <end position="96"/>
    </location>
</feature>
<gene>
    <name evidence="2" type="ORF">AB1Y20_019048</name>
</gene>
<comment type="caution">
    <text evidence="2">The sequence shown here is derived from an EMBL/GenBank/DDBJ whole genome shotgun (WGS) entry which is preliminary data.</text>
</comment>
<dbReference type="AlphaFoldDB" id="A0AB34JU87"/>
<dbReference type="EMBL" id="JBGBPQ010000005">
    <property type="protein sequence ID" value="KAL1524139.1"/>
    <property type="molecule type" value="Genomic_DNA"/>
</dbReference>
<dbReference type="Proteomes" id="UP001515480">
    <property type="component" value="Unassembled WGS sequence"/>
</dbReference>
<feature type="region of interest" description="Disordered" evidence="1">
    <location>
        <begin position="271"/>
        <end position="327"/>
    </location>
</feature>
<feature type="compositionally biased region" description="Basic and acidic residues" evidence="1">
    <location>
        <begin position="455"/>
        <end position="471"/>
    </location>
</feature>